<proteinExistence type="predicted"/>
<feature type="non-terminal residue" evidence="1">
    <location>
        <position position="40"/>
    </location>
</feature>
<evidence type="ECO:0000313" key="2">
    <source>
        <dbReference type="Proteomes" id="UP000789920"/>
    </source>
</evidence>
<comment type="caution">
    <text evidence="1">The sequence shown here is derived from an EMBL/GenBank/DDBJ whole genome shotgun (WGS) entry which is preliminary data.</text>
</comment>
<gene>
    <name evidence="1" type="ORF">RPERSI_LOCUS19235</name>
</gene>
<sequence length="40" mass="4630">MSYHNFPNLGLEIRQSNNSICNHYPYGQEMNMKTELSGPN</sequence>
<reference evidence="1" key="1">
    <citation type="submission" date="2021-06" db="EMBL/GenBank/DDBJ databases">
        <authorList>
            <person name="Kallberg Y."/>
            <person name="Tangrot J."/>
            <person name="Rosling A."/>
        </authorList>
    </citation>
    <scope>NUCLEOTIDE SEQUENCE</scope>
    <source>
        <strain evidence="1">MA461A</strain>
    </source>
</reference>
<dbReference type="EMBL" id="CAJVQC010052360">
    <property type="protein sequence ID" value="CAG8791487.1"/>
    <property type="molecule type" value="Genomic_DNA"/>
</dbReference>
<organism evidence="1 2">
    <name type="scientific">Racocetra persica</name>
    <dbReference type="NCBI Taxonomy" id="160502"/>
    <lineage>
        <taxon>Eukaryota</taxon>
        <taxon>Fungi</taxon>
        <taxon>Fungi incertae sedis</taxon>
        <taxon>Mucoromycota</taxon>
        <taxon>Glomeromycotina</taxon>
        <taxon>Glomeromycetes</taxon>
        <taxon>Diversisporales</taxon>
        <taxon>Gigasporaceae</taxon>
        <taxon>Racocetra</taxon>
    </lineage>
</organism>
<protein>
    <submittedName>
        <fullName evidence="1">31968_t:CDS:1</fullName>
    </submittedName>
</protein>
<accession>A0ACA9RGA3</accession>
<evidence type="ECO:0000313" key="1">
    <source>
        <dbReference type="EMBL" id="CAG8791487.1"/>
    </source>
</evidence>
<dbReference type="Proteomes" id="UP000789920">
    <property type="component" value="Unassembled WGS sequence"/>
</dbReference>
<keyword evidence="2" id="KW-1185">Reference proteome</keyword>
<name>A0ACA9RGA3_9GLOM</name>